<dbReference type="AlphaFoldDB" id="A0A8D5U8N0"/>
<keyword evidence="2" id="KW-0032">Aminotransferase</keyword>
<dbReference type="Gene3D" id="3.40.640.10">
    <property type="entry name" value="Type I PLP-dependent aspartate aminotransferase-like (Major domain)"/>
    <property type="match status" value="1"/>
</dbReference>
<dbReference type="PANTHER" id="PTHR42790">
    <property type="entry name" value="AMINOTRANSFERASE"/>
    <property type="match status" value="1"/>
</dbReference>
<accession>A0A8D5U8N0</accession>
<dbReference type="CDD" id="cd00609">
    <property type="entry name" value="AAT_like"/>
    <property type="match status" value="1"/>
</dbReference>
<dbReference type="InterPro" id="IPR015424">
    <property type="entry name" value="PyrdxlP-dep_Trfase"/>
</dbReference>
<keyword evidence="3" id="KW-0808">Transferase</keyword>
<evidence type="ECO:0000256" key="2">
    <source>
        <dbReference type="ARBA" id="ARBA00022576"/>
    </source>
</evidence>
<dbReference type="Proteomes" id="UP000825123">
    <property type="component" value="Chromosome"/>
</dbReference>
<evidence type="ECO:0000256" key="1">
    <source>
        <dbReference type="ARBA" id="ARBA00001933"/>
    </source>
</evidence>
<evidence type="ECO:0000256" key="4">
    <source>
        <dbReference type="ARBA" id="ARBA00022898"/>
    </source>
</evidence>
<dbReference type="InterPro" id="IPR015422">
    <property type="entry name" value="PyrdxlP-dep_Trfase_small"/>
</dbReference>
<dbReference type="GO" id="GO:0008483">
    <property type="term" value="F:transaminase activity"/>
    <property type="evidence" value="ECO:0007669"/>
    <property type="project" value="UniProtKB-KW"/>
</dbReference>
<dbReference type="PANTHER" id="PTHR42790:SF19">
    <property type="entry name" value="KYNURENINE_ALPHA-AMINOADIPATE AMINOTRANSFERASE, MITOCHONDRIAL"/>
    <property type="match status" value="1"/>
</dbReference>
<keyword evidence="4" id="KW-0663">Pyridoxal phosphate</keyword>
<gene>
    <name evidence="6" type="ORF">KN1_29480</name>
</gene>
<evidence type="ECO:0000313" key="6">
    <source>
        <dbReference type="EMBL" id="BCU71651.1"/>
    </source>
</evidence>
<dbReference type="KEGG" id="csty:KN1_29480"/>
<dbReference type="GO" id="GO:0030170">
    <property type="term" value="F:pyridoxal phosphate binding"/>
    <property type="evidence" value="ECO:0007669"/>
    <property type="project" value="InterPro"/>
</dbReference>
<evidence type="ECO:0000313" key="7">
    <source>
        <dbReference type="Proteomes" id="UP000825123"/>
    </source>
</evidence>
<reference evidence="6 7" key="1">
    <citation type="submission" date="2021-04" db="EMBL/GenBank/DDBJ databases">
        <title>Complete genome sequence of Stygiolobus sp. KN-1.</title>
        <authorList>
            <person name="Nakamura K."/>
            <person name="Sakai H."/>
            <person name="Kurosawa N."/>
        </authorList>
    </citation>
    <scope>NUCLEOTIDE SEQUENCE [LARGE SCALE GENOMIC DNA]</scope>
    <source>
        <strain evidence="6 7">KN-1</strain>
    </source>
</reference>
<dbReference type="EMBL" id="AP024597">
    <property type="protein sequence ID" value="BCU71651.1"/>
    <property type="molecule type" value="Genomic_DNA"/>
</dbReference>
<dbReference type="GeneID" id="66164655"/>
<dbReference type="Gene3D" id="3.90.1150.10">
    <property type="entry name" value="Aspartate Aminotransferase, domain 1"/>
    <property type="match status" value="1"/>
</dbReference>
<sequence length="173" mass="19517">MIDLSFGIPDPELLPIPLIKEASLKVIEDIRSLQYGPVEGYVEAREALAKLVELRGIQTDKNNIVLTSGAKEALYILSFLMNKDIVIEEPTYQGFISLLKFSYGFSYGGSVYTIPLDSEGIKVEELEKILKKGVRPSFLYTVTINNPTGYVTHDDNKKYLLELAEDYDFKIIE</sequence>
<keyword evidence="7" id="KW-1185">Reference proteome</keyword>
<comment type="cofactor">
    <cofactor evidence="1">
        <name>pyridoxal 5'-phosphate</name>
        <dbReference type="ChEBI" id="CHEBI:597326"/>
    </cofactor>
</comment>
<dbReference type="InterPro" id="IPR015421">
    <property type="entry name" value="PyrdxlP-dep_Trfase_major"/>
</dbReference>
<dbReference type="RefSeq" id="WP_221288516.1">
    <property type="nucleotide sequence ID" value="NZ_AP024597.1"/>
</dbReference>
<organism evidence="6 7">
    <name type="scientific">Stygiolobus caldivivus</name>
    <dbReference type="NCBI Taxonomy" id="2824673"/>
    <lineage>
        <taxon>Archaea</taxon>
        <taxon>Thermoproteota</taxon>
        <taxon>Thermoprotei</taxon>
        <taxon>Sulfolobales</taxon>
        <taxon>Sulfolobaceae</taxon>
        <taxon>Stygiolobus</taxon>
    </lineage>
</organism>
<protein>
    <recommendedName>
        <fullName evidence="5">Aminotransferase class I/classII large domain-containing protein</fullName>
    </recommendedName>
</protein>
<evidence type="ECO:0000259" key="5">
    <source>
        <dbReference type="Pfam" id="PF00155"/>
    </source>
</evidence>
<name>A0A8D5U8N0_9CREN</name>
<proteinExistence type="predicted"/>
<dbReference type="InterPro" id="IPR004839">
    <property type="entry name" value="Aminotransferase_I/II_large"/>
</dbReference>
<feature type="domain" description="Aminotransferase class I/classII large" evidence="5">
    <location>
        <begin position="2"/>
        <end position="168"/>
    </location>
</feature>
<dbReference type="SUPFAM" id="SSF53383">
    <property type="entry name" value="PLP-dependent transferases"/>
    <property type="match status" value="1"/>
</dbReference>
<dbReference type="Pfam" id="PF00155">
    <property type="entry name" value="Aminotran_1_2"/>
    <property type="match status" value="1"/>
</dbReference>
<dbReference type="InterPro" id="IPR050859">
    <property type="entry name" value="Class-I_PLP-dep_aminotransf"/>
</dbReference>
<dbReference type="GO" id="GO:1901605">
    <property type="term" value="P:alpha-amino acid metabolic process"/>
    <property type="evidence" value="ECO:0007669"/>
    <property type="project" value="TreeGrafter"/>
</dbReference>
<evidence type="ECO:0000256" key="3">
    <source>
        <dbReference type="ARBA" id="ARBA00022679"/>
    </source>
</evidence>